<comment type="caution">
    <text evidence="2">The sequence shown here is derived from an EMBL/GenBank/DDBJ whole genome shotgun (WGS) entry which is preliminary data.</text>
</comment>
<evidence type="ECO:0000313" key="2">
    <source>
        <dbReference type="EMBL" id="TQM74597.1"/>
    </source>
</evidence>
<keyword evidence="1" id="KW-1133">Transmembrane helix</keyword>
<protein>
    <submittedName>
        <fullName evidence="2">Uncharacterized protein</fullName>
    </submittedName>
</protein>
<proteinExistence type="predicted"/>
<evidence type="ECO:0000256" key="1">
    <source>
        <dbReference type="SAM" id="Phobius"/>
    </source>
</evidence>
<gene>
    <name evidence="2" type="ORF">FHX40_1277</name>
</gene>
<organism evidence="2 3">
    <name type="scientific">Thermopolyspora flexuosa</name>
    <dbReference type="NCBI Taxonomy" id="103836"/>
    <lineage>
        <taxon>Bacteria</taxon>
        <taxon>Bacillati</taxon>
        <taxon>Actinomycetota</taxon>
        <taxon>Actinomycetes</taxon>
        <taxon>Streptosporangiales</taxon>
        <taxon>Streptosporangiaceae</taxon>
        <taxon>Thermopolyspora</taxon>
    </lineage>
</organism>
<keyword evidence="1" id="KW-0812">Transmembrane</keyword>
<name>A0A543IVL5_9ACTN</name>
<dbReference type="AlphaFoldDB" id="A0A543IVL5"/>
<sequence length="176" mass="19283">MPINEINETMEQVANYSAIPLALIGFGLTLWQLAKTKRAAEAAQESARSAQVAISRNHLLILIPQLQRIEEELERSVRANSIELTLSWLANWRWQAGQLRGFLLASSYDDEKTMRALQSSIAKAAVARKAIIDSKHGDLLKATRPARDAIAVVTNELGMLAAHQGIKTGGQENGSL</sequence>
<keyword evidence="3" id="KW-1185">Reference proteome</keyword>
<feature type="transmembrane region" description="Helical" evidence="1">
    <location>
        <begin position="13"/>
        <end position="31"/>
    </location>
</feature>
<evidence type="ECO:0000313" key="3">
    <source>
        <dbReference type="Proteomes" id="UP000319213"/>
    </source>
</evidence>
<dbReference type="EMBL" id="VFPQ01000001">
    <property type="protein sequence ID" value="TQM74597.1"/>
    <property type="molecule type" value="Genomic_DNA"/>
</dbReference>
<keyword evidence="1" id="KW-0472">Membrane</keyword>
<reference evidence="2 3" key="1">
    <citation type="submission" date="2019-06" db="EMBL/GenBank/DDBJ databases">
        <title>Sequencing the genomes of 1000 actinobacteria strains.</title>
        <authorList>
            <person name="Klenk H.-P."/>
        </authorList>
    </citation>
    <scope>NUCLEOTIDE SEQUENCE [LARGE SCALE GENOMIC DNA]</scope>
    <source>
        <strain evidence="2 3">DSM 43186</strain>
    </source>
</reference>
<dbReference type="Proteomes" id="UP000319213">
    <property type="component" value="Unassembled WGS sequence"/>
</dbReference>
<accession>A0A543IVL5</accession>